<accession>A3IHY3</accession>
<dbReference type="EMBL" id="AAXW01000002">
    <property type="protein sequence ID" value="EAZ93415.1"/>
    <property type="molecule type" value="Genomic_DNA"/>
</dbReference>
<dbReference type="Proteomes" id="UP000003781">
    <property type="component" value="Unassembled WGS sequence"/>
</dbReference>
<comment type="caution">
    <text evidence="1">The sequence shown here is derived from an EMBL/GenBank/DDBJ whole genome shotgun (WGS) entry which is preliminary data.</text>
</comment>
<sequence length="41" mass="4810">MRLTLDRHFYRGRSSCHDKETATVLLALNFRVWYGCDSAYG</sequence>
<name>A3IHY3_9CHRO</name>
<gene>
    <name evidence="1" type="ORF">CY0110_16507</name>
</gene>
<evidence type="ECO:0000313" key="1">
    <source>
        <dbReference type="EMBL" id="EAZ93415.1"/>
    </source>
</evidence>
<proteinExistence type="predicted"/>
<protein>
    <submittedName>
        <fullName evidence="1">Uncharacterized protein</fullName>
    </submittedName>
</protein>
<evidence type="ECO:0000313" key="2">
    <source>
        <dbReference type="Proteomes" id="UP000003781"/>
    </source>
</evidence>
<organism evidence="1 2">
    <name type="scientific">Crocosphaera chwakensis CCY0110</name>
    <dbReference type="NCBI Taxonomy" id="391612"/>
    <lineage>
        <taxon>Bacteria</taxon>
        <taxon>Bacillati</taxon>
        <taxon>Cyanobacteriota</taxon>
        <taxon>Cyanophyceae</taxon>
        <taxon>Oscillatoriophycideae</taxon>
        <taxon>Chroococcales</taxon>
        <taxon>Aphanothecaceae</taxon>
        <taxon>Crocosphaera</taxon>
        <taxon>Crocosphaera chwakensis</taxon>
    </lineage>
</organism>
<keyword evidence="2" id="KW-1185">Reference proteome</keyword>
<dbReference type="AlphaFoldDB" id="A3IHY3"/>
<reference evidence="1 2" key="1">
    <citation type="submission" date="2007-03" db="EMBL/GenBank/DDBJ databases">
        <authorList>
            <person name="Stal L."/>
            <person name="Ferriera S."/>
            <person name="Johnson J."/>
            <person name="Kravitz S."/>
            <person name="Beeson K."/>
            <person name="Sutton G."/>
            <person name="Rogers Y.-H."/>
            <person name="Friedman R."/>
            <person name="Frazier M."/>
            <person name="Venter J.C."/>
        </authorList>
    </citation>
    <scope>NUCLEOTIDE SEQUENCE [LARGE SCALE GENOMIC DNA]</scope>
    <source>
        <strain evidence="1 2">CCY0110</strain>
    </source>
</reference>